<feature type="region of interest" description="Disordered" evidence="3">
    <location>
        <begin position="169"/>
        <end position="270"/>
    </location>
</feature>
<dbReference type="OrthoDB" id="445677at2759"/>
<feature type="compositionally biased region" description="Basic and acidic residues" evidence="3">
    <location>
        <begin position="76"/>
        <end position="108"/>
    </location>
</feature>
<dbReference type="InterPro" id="IPR011421">
    <property type="entry name" value="BCNT-C"/>
</dbReference>
<dbReference type="GeneID" id="91089843"/>
<dbReference type="Pfam" id="PF07572">
    <property type="entry name" value="BCNT"/>
    <property type="match status" value="1"/>
</dbReference>
<reference evidence="4" key="1">
    <citation type="submission" date="2016-06" db="EMBL/GenBank/DDBJ databases">
        <authorList>
            <person name="Cuomo C."/>
            <person name="Litvintseva A."/>
            <person name="Heitman J."/>
            <person name="Chen Y."/>
            <person name="Sun S."/>
            <person name="Springer D."/>
            <person name="Dromer F."/>
            <person name="Young S."/>
            <person name="Zeng Q."/>
            <person name="Chapman S."/>
            <person name="Gujja S."/>
            <person name="Saif S."/>
            <person name="Birren B."/>
        </authorList>
    </citation>
    <scope>NUCLEOTIDE SEQUENCE</scope>
    <source>
        <strain evidence="4">CBS 7841</strain>
    </source>
</reference>
<dbReference type="RefSeq" id="XP_066071098.1">
    <property type="nucleotide sequence ID" value="XM_066215001.1"/>
</dbReference>
<evidence type="ECO:0000313" key="5">
    <source>
        <dbReference type="Proteomes" id="UP000094043"/>
    </source>
</evidence>
<evidence type="ECO:0000256" key="2">
    <source>
        <dbReference type="ARBA" id="ARBA00019138"/>
    </source>
</evidence>
<name>A0A1E3IF91_9TREE</name>
<dbReference type="Proteomes" id="UP000094043">
    <property type="component" value="Chromosome 7"/>
</dbReference>
<accession>A0A1E3IF91</accession>
<dbReference type="PROSITE" id="PS51279">
    <property type="entry name" value="BCNT_C"/>
    <property type="match status" value="1"/>
</dbReference>
<evidence type="ECO:0000313" key="4">
    <source>
        <dbReference type="EMBL" id="WVN90398.1"/>
    </source>
</evidence>
<reference evidence="4" key="2">
    <citation type="journal article" date="2022" name="Elife">
        <title>Obligate sexual reproduction of a homothallic fungus closely related to the Cryptococcus pathogenic species complex.</title>
        <authorList>
            <person name="Passer A.R."/>
            <person name="Clancey S.A."/>
            <person name="Shea T."/>
            <person name="David-Palma M."/>
            <person name="Averette A.F."/>
            <person name="Boekhout T."/>
            <person name="Porcel B.M."/>
            <person name="Nowrousian M."/>
            <person name="Cuomo C.A."/>
            <person name="Sun S."/>
            <person name="Heitman J."/>
            <person name="Coelho M.A."/>
        </authorList>
    </citation>
    <scope>NUCLEOTIDE SEQUENCE</scope>
    <source>
        <strain evidence="4">CBS 7841</strain>
    </source>
</reference>
<dbReference type="PANTHER" id="PTHR48407:SF1">
    <property type="entry name" value="CRANIOFACIAL DEVELOPMENT PROTEIN 1"/>
    <property type="match status" value="1"/>
</dbReference>
<dbReference type="AlphaFoldDB" id="A0A1E3IF91"/>
<proteinExistence type="inferred from homology"/>
<comment type="similarity">
    <text evidence="1">Belongs to the SWC5 family.</text>
</comment>
<dbReference type="GO" id="GO:0000812">
    <property type="term" value="C:Swr1 complex"/>
    <property type="evidence" value="ECO:0007669"/>
    <property type="project" value="TreeGrafter"/>
</dbReference>
<organism evidence="4 5">
    <name type="scientific">Cryptococcus depauperatus CBS 7841</name>
    <dbReference type="NCBI Taxonomy" id="1295531"/>
    <lineage>
        <taxon>Eukaryota</taxon>
        <taxon>Fungi</taxon>
        <taxon>Dikarya</taxon>
        <taxon>Basidiomycota</taxon>
        <taxon>Agaricomycotina</taxon>
        <taxon>Tremellomycetes</taxon>
        <taxon>Tremellales</taxon>
        <taxon>Cryptococcaceae</taxon>
        <taxon>Cryptococcus</taxon>
    </lineage>
</organism>
<feature type="region of interest" description="Disordered" evidence="3">
    <location>
        <begin position="1"/>
        <end position="108"/>
    </location>
</feature>
<reference evidence="4" key="3">
    <citation type="submission" date="2024-01" db="EMBL/GenBank/DDBJ databases">
        <authorList>
            <person name="Coelho M.A."/>
            <person name="David-Palma M."/>
            <person name="Shea T."/>
            <person name="Sun S."/>
            <person name="Cuomo C.A."/>
            <person name="Heitman J."/>
        </authorList>
    </citation>
    <scope>NUCLEOTIDE SEQUENCE</scope>
    <source>
        <strain evidence="4">CBS 7841</strain>
    </source>
</reference>
<sequence>MSTLASANLSSDDSDKDFVPTEAKRTRKTKKPVHVLTSSCSSSSSCASNSASDEEDGDDRELKKARITGPGESEAEERRQRAREEFERMKAEVAEGPSEVDKKEEEMVEIKRPRRFAGETIHETVKVKTTDPEAMAYFNKSNGSCLVENKDSKEKPSSIAKVFKLPLTEPISGPFEGTPPIATTSRPKGPPIRKKRQTLEQMSAALDKGKKMTTLEKSQMDWKNHASSSEIMANELAANRRSGGYLEKKDFLDRVEERRSDAYEQQSRRR</sequence>
<feature type="compositionally biased region" description="Low complexity" evidence="3">
    <location>
        <begin position="38"/>
        <end position="51"/>
    </location>
</feature>
<dbReference type="PANTHER" id="PTHR48407">
    <property type="entry name" value="CRANIOFACIAL DEVELOPMENT PROTEIN 1"/>
    <property type="match status" value="1"/>
</dbReference>
<feature type="compositionally biased region" description="Basic and acidic residues" evidence="3">
    <location>
        <begin position="246"/>
        <end position="262"/>
    </location>
</feature>
<keyword evidence="5" id="KW-1185">Reference proteome</keyword>
<evidence type="ECO:0000256" key="3">
    <source>
        <dbReference type="SAM" id="MobiDB-lite"/>
    </source>
</evidence>
<dbReference type="VEuPathDB" id="FungiDB:L203_03511"/>
<gene>
    <name evidence="4" type="ORF">L203_105634</name>
</gene>
<dbReference type="EMBL" id="CP143790">
    <property type="protein sequence ID" value="WVN90398.1"/>
    <property type="molecule type" value="Genomic_DNA"/>
</dbReference>
<feature type="compositionally biased region" description="Basic and acidic residues" evidence="3">
    <location>
        <begin position="207"/>
        <end position="224"/>
    </location>
</feature>
<dbReference type="InterPro" id="IPR027124">
    <property type="entry name" value="Swc5/CFDP1/2"/>
</dbReference>
<dbReference type="KEGG" id="cdep:91089843"/>
<protein>
    <recommendedName>
        <fullName evidence="2">SWR1-complex protein 5</fullName>
    </recommendedName>
</protein>
<evidence type="ECO:0000256" key="1">
    <source>
        <dbReference type="ARBA" id="ARBA00010465"/>
    </source>
</evidence>